<evidence type="ECO:0000256" key="2">
    <source>
        <dbReference type="ARBA" id="ARBA00012493"/>
    </source>
</evidence>
<dbReference type="Pfam" id="PF12009">
    <property type="entry name" value="Telomerase_RBD"/>
    <property type="match status" value="1"/>
</dbReference>
<evidence type="ECO:0000256" key="10">
    <source>
        <dbReference type="ARBA" id="ARBA00022918"/>
    </source>
</evidence>
<organism evidence="15">
    <name type="scientific">Fonticula alba</name>
    <name type="common">Slime mold</name>
    <dbReference type="NCBI Taxonomy" id="691883"/>
    <lineage>
        <taxon>Eukaryota</taxon>
        <taxon>Rotosphaerida</taxon>
        <taxon>Fonticulaceae</taxon>
        <taxon>Fonticula</taxon>
    </lineage>
</organism>
<dbReference type="Proteomes" id="UP000030693">
    <property type="component" value="Unassembled WGS sequence"/>
</dbReference>
<dbReference type="GO" id="GO:0007004">
    <property type="term" value="P:telomere maintenance via telomerase"/>
    <property type="evidence" value="ECO:0007669"/>
    <property type="project" value="TreeGrafter"/>
</dbReference>
<dbReference type="Pfam" id="PF00078">
    <property type="entry name" value="RVT_1"/>
    <property type="match status" value="1"/>
</dbReference>
<reference evidence="15" key="1">
    <citation type="submission" date="2013-04" db="EMBL/GenBank/DDBJ databases">
        <title>The Genome Sequence of Fonticula alba ATCC 38817.</title>
        <authorList>
            <consortium name="The Broad Institute Genomics Platform"/>
            <person name="Russ C."/>
            <person name="Cuomo C."/>
            <person name="Burger G."/>
            <person name="Gray M.W."/>
            <person name="Holland P.W.H."/>
            <person name="King N."/>
            <person name="Lang F.B.F."/>
            <person name="Roger A.J."/>
            <person name="Ruiz-Trillo I."/>
            <person name="Brown M."/>
            <person name="Walker B."/>
            <person name="Young S."/>
            <person name="Zeng Q."/>
            <person name="Gargeya S."/>
            <person name="Fitzgerald M."/>
            <person name="Haas B."/>
            <person name="Abouelleil A."/>
            <person name="Allen A.W."/>
            <person name="Alvarado L."/>
            <person name="Arachchi H.M."/>
            <person name="Berlin A.M."/>
            <person name="Chapman S.B."/>
            <person name="Gainer-Dewar J."/>
            <person name="Goldberg J."/>
            <person name="Griggs A."/>
            <person name="Gujja S."/>
            <person name="Hansen M."/>
            <person name="Howarth C."/>
            <person name="Imamovic A."/>
            <person name="Ireland A."/>
            <person name="Larimer J."/>
            <person name="McCowan C."/>
            <person name="Murphy C."/>
            <person name="Pearson M."/>
            <person name="Poon T.W."/>
            <person name="Priest M."/>
            <person name="Roberts A."/>
            <person name="Saif S."/>
            <person name="Shea T."/>
            <person name="Sisk P."/>
            <person name="Sykes S."/>
            <person name="Wortman J."/>
            <person name="Nusbaum C."/>
            <person name="Birren B."/>
        </authorList>
    </citation>
    <scope>NUCLEOTIDE SEQUENCE [LARGE SCALE GENOMIC DNA]</scope>
    <source>
        <strain evidence="15">ATCC 38817</strain>
    </source>
</reference>
<dbReference type="InterPro" id="IPR003545">
    <property type="entry name" value="Telomerase_RT"/>
</dbReference>
<dbReference type="GO" id="GO:0070034">
    <property type="term" value="F:telomerase RNA binding"/>
    <property type="evidence" value="ECO:0007669"/>
    <property type="project" value="TreeGrafter"/>
</dbReference>
<evidence type="ECO:0000259" key="14">
    <source>
        <dbReference type="PROSITE" id="PS50878"/>
    </source>
</evidence>
<evidence type="ECO:0000256" key="3">
    <source>
        <dbReference type="ARBA" id="ARBA00016182"/>
    </source>
</evidence>
<evidence type="ECO:0000256" key="7">
    <source>
        <dbReference type="ARBA" id="ARBA00022723"/>
    </source>
</evidence>
<evidence type="ECO:0000256" key="1">
    <source>
        <dbReference type="ARBA" id="ARBA00008001"/>
    </source>
</evidence>
<comment type="similarity">
    <text evidence="1 13">Belongs to the reverse transcriptase family. Telomerase subfamily.</text>
</comment>
<comment type="function">
    <text evidence="13">Telomerase is a ribonucleoprotein enzyme essential for the replication of chromosome termini in most eukaryotes. It elongates telomeres. It is a reverse transcriptase that adds simple sequence repeats to chromosome ends by copying a template sequence within the RNA component of the enzyme.</text>
</comment>
<dbReference type="GO" id="GO:0000333">
    <property type="term" value="C:telomerase catalytic core complex"/>
    <property type="evidence" value="ECO:0007669"/>
    <property type="project" value="TreeGrafter"/>
</dbReference>
<keyword evidence="7 13" id="KW-0479">Metal-binding</keyword>
<dbReference type="GO" id="GO:0003720">
    <property type="term" value="F:telomerase activity"/>
    <property type="evidence" value="ECO:0007669"/>
    <property type="project" value="InterPro"/>
</dbReference>
<keyword evidence="9 13" id="KW-0779">Telomere</keyword>
<dbReference type="PANTHER" id="PTHR12066">
    <property type="entry name" value="TELOMERASE REVERSE TRANSCRIPTASE"/>
    <property type="match status" value="1"/>
</dbReference>
<comment type="catalytic activity">
    <reaction evidence="12 13">
        <text>DNA(n) + a 2'-deoxyribonucleoside 5'-triphosphate = DNA(n+1) + diphosphate</text>
        <dbReference type="Rhea" id="RHEA:22508"/>
        <dbReference type="Rhea" id="RHEA-COMP:17339"/>
        <dbReference type="Rhea" id="RHEA-COMP:17340"/>
        <dbReference type="ChEBI" id="CHEBI:33019"/>
        <dbReference type="ChEBI" id="CHEBI:61560"/>
        <dbReference type="ChEBI" id="CHEBI:173112"/>
        <dbReference type="EC" id="2.7.7.49"/>
    </reaction>
</comment>
<evidence type="ECO:0000256" key="6">
    <source>
        <dbReference type="ARBA" id="ARBA00022695"/>
    </source>
</evidence>
<dbReference type="STRING" id="691883.A0A058Z619"/>
<dbReference type="OrthoDB" id="3867581at2759"/>
<evidence type="ECO:0000256" key="8">
    <source>
        <dbReference type="ARBA" id="ARBA00022842"/>
    </source>
</evidence>
<accession>A0A058Z619</accession>
<dbReference type="AlphaFoldDB" id="A0A058Z619"/>
<dbReference type="EC" id="2.7.7.49" evidence="2 13"/>
<evidence type="ECO:0000313" key="16">
    <source>
        <dbReference type="Proteomes" id="UP000030693"/>
    </source>
</evidence>
<dbReference type="GO" id="GO:0046872">
    <property type="term" value="F:metal ion binding"/>
    <property type="evidence" value="ECO:0007669"/>
    <property type="project" value="UniProtKB-KW"/>
</dbReference>
<dbReference type="PANTHER" id="PTHR12066:SF0">
    <property type="entry name" value="TELOMERASE REVERSE TRANSCRIPTASE"/>
    <property type="match status" value="1"/>
</dbReference>
<keyword evidence="10 13" id="KW-0695">RNA-directed DNA polymerase</keyword>
<keyword evidence="5 13" id="KW-0808">Transferase</keyword>
<evidence type="ECO:0000256" key="12">
    <source>
        <dbReference type="ARBA" id="ARBA00048173"/>
    </source>
</evidence>
<keyword evidence="11 13" id="KW-0539">Nucleus</keyword>
<evidence type="ECO:0000256" key="13">
    <source>
        <dbReference type="RuleBase" id="RU365061"/>
    </source>
</evidence>
<dbReference type="PROSITE" id="PS50878">
    <property type="entry name" value="RT_POL"/>
    <property type="match status" value="1"/>
</dbReference>
<gene>
    <name evidence="15" type="ORF">H696_04122</name>
</gene>
<keyword evidence="6 13" id="KW-0548">Nucleotidyltransferase</keyword>
<evidence type="ECO:0000256" key="4">
    <source>
        <dbReference type="ARBA" id="ARBA00022454"/>
    </source>
</evidence>
<dbReference type="InterPro" id="IPR021891">
    <property type="entry name" value="Telomerase_RBD"/>
</dbReference>
<keyword evidence="16" id="KW-1185">Reference proteome</keyword>
<protein>
    <recommendedName>
        <fullName evidence="3 13">Telomerase reverse transcriptase</fullName>
        <ecNumber evidence="2 13">2.7.7.49</ecNumber>
    </recommendedName>
    <alternativeName>
        <fullName evidence="13">Telomerase catalytic subunit</fullName>
    </alternativeName>
</protein>
<keyword evidence="4 13" id="KW-0158">Chromosome</keyword>
<dbReference type="EMBL" id="KB932206">
    <property type="protein sequence ID" value="KCV69715.1"/>
    <property type="molecule type" value="Genomic_DNA"/>
</dbReference>
<evidence type="ECO:0000256" key="9">
    <source>
        <dbReference type="ARBA" id="ARBA00022895"/>
    </source>
</evidence>
<dbReference type="RefSeq" id="XP_009496280.1">
    <property type="nucleotide sequence ID" value="XM_009498005.1"/>
</dbReference>
<dbReference type="GO" id="GO:0042162">
    <property type="term" value="F:telomeric DNA binding"/>
    <property type="evidence" value="ECO:0007669"/>
    <property type="project" value="TreeGrafter"/>
</dbReference>
<keyword evidence="8 13" id="KW-0460">Magnesium</keyword>
<proteinExistence type="inferred from homology"/>
<evidence type="ECO:0000256" key="11">
    <source>
        <dbReference type="ARBA" id="ARBA00023242"/>
    </source>
</evidence>
<dbReference type="GO" id="GO:0000781">
    <property type="term" value="C:chromosome, telomeric region"/>
    <property type="evidence" value="ECO:0007669"/>
    <property type="project" value="UniProtKB-SubCell"/>
</dbReference>
<dbReference type="GeneID" id="20528847"/>
<dbReference type="CDD" id="cd01648">
    <property type="entry name" value="TERT"/>
    <property type="match status" value="1"/>
</dbReference>
<evidence type="ECO:0000313" key="15">
    <source>
        <dbReference type="EMBL" id="KCV69715.1"/>
    </source>
</evidence>
<sequence>MGTNGIQRPPPGPFPDQGGRRALGAASAFSHWLLGFFVVPLLRQSFYITDNGAGRRCLVYIRRDIWAAASRVAFQKLIRSGNYSPISKAQAMSIIASTKVGFSHLRFLPKKMPGSSHGGLRPILNMGRQKYSPSSVKSDGAKSVRSRLEALFAVLTYESRRRSEFFVSRDAAYLRQLCTQCRSVPGDIFRGTLLGMQNLYRLIPVLKQHFSTPGTAAPGGTLPRLFAISFDISAAYDSFDSDRIIRIIRDQVLLSERYSLMKIYTLSPERSGTTQSRSLNRKRTSLATGLDRPPILADVVLGRAFSEALGSVCFRCTNAQGVRGRQARLSADAASPEQLLPVQQGIHTDISWSWVATKASLLQDLADHVKRNVIRFDRKYYLQQRGISQGSTIGTLVCRAYVGHALQAELGDLLGSSDSQLLCYVDDVMFITSDRNKAEELYRRLADGVFAKYNLQISVSKSQMSFSPSFVTQPAIPVCSPTAFLWCGLSLDLTDLSVRVSYRKQADNAASHYLTLPRRLAGSTPPLRSIFLNLFKRFLRPRLKIVPMFTTQAVTQQRTCLATGAFASSPLPSFGLMLNLFEMLYLGFYRCAVSLLAELALVQGFHMPSVSLLSCPPPAALIYDALHVFSSEILGEIPAHEPSSPLTAEQTLARRAGLHRTLVIWCARPPSPDR</sequence>
<comment type="subcellular location">
    <subcellularLocation>
        <location evidence="13">Nucleus</location>
    </subcellularLocation>
    <subcellularLocation>
        <location evidence="13">Chromosome</location>
        <location evidence="13">Telomere</location>
    </subcellularLocation>
</comment>
<dbReference type="Gene3D" id="1.10.132.70">
    <property type="match status" value="1"/>
</dbReference>
<dbReference type="eggNOG" id="KOG1005">
    <property type="taxonomic scope" value="Eukaryota"/>
</dbReference>
<name>A0A058Z619_FONAL</name>
<feature type="domain" description="Reverse transcriptase" evidence="14">
    <location>
        <begin position="89"/>
        <end position="491"/>
    </location>
</feature>
<evidence type="ECO:0000256" key="5">
    <source>
        <dbReference type="ARBA" id="ARBA00022679"/>
    </source>
</evidence>
<dbReference type="InterPro" id="IPR000477">
    <property type="entry name" value="RT_dom"/>
</dbReference>